<dbReference type="AlphaFoldDB" id="A0A290QBL1"/>
<evidence type="ECO:0000256" key="1">
    <source>
        <dbReference type="SAM" id="MobiDB-lite"/>
    </source>
</evidence>
<proteinExistence type="predicted"/>
<dbReference type="EMBL" id="CP023344">
    <property type="protein sequence ID" value="ATC63616.1"/>
    <property type="molecule type" value="Genomic_DNA"/>
</dbReference>
<keyword evidence="3" id="KW-1185">Reference proteome</keyword>
<feature type="region of interest" description="Disordered" evidence="1">
    <location>
        <begin position="120"/>
        <end position="141"/>
    </location>
</feature>
<dbReference type="KEGG" id="vbh:CMV30_06435"/>
<dbReference type="Proteomes" id="UP000217265">
    <property type="component" value="Chromosome"/>
</dbReference>
<dbReference type="InterPro" id="IPR013424">
    <property type="entry name" value="Ice-binding_C"/>
</dbReference>
<dbReference type="NCBIfam" id="TIGR02595">
    <property type="entry name" value="PEP_CTERM"/>
    <property type="match status" value="1"/>
</dbReference>
<sequence>MRLRFDEGAFTAWWHERGHFPLEMPGKTPNLQVMYKRSLLSRVGMYAIGACAAGGLASTVDAQTAIADWSIMVSDASNYTDQANGLNYRNTTYAITSFSTGSTSYGLSSTIASAVYVRRNTDSSGNGSSNQSGIDNNNRSSVWNTQYDDTDRLLGTYQTSLNGVLLNNNAVMGADNVFANSSDASRKSAGNIERLDFYFGATTVNAREGLTIFDRGLAGEHDSVKIAVFTSWNGANGGSPLSYSGNVVTLGASSYGNNLDWNPNQAGVQDSMTYTLLRFNNGDNLTALDEAIETNTQGVAGSFISFADLGIASGTTIYGYSIMGSDVTTSVSNLADWRNATYYPTGTTDDNGGIDLMSFNGRIARPVPEPSTYGALLLGGCVGVWFFRRRSLSAQTQRV</sequence>
<evidence type="ECO:0000313" key="3">
    <source>
        <dbReference type="Proteomes" id="UP000217265"/>
    </source>
</evidence>
<protein>
    <recommendedName>
        <fullName evidence="4">PEP-CTERM protein-sorting domain-containing protein</fullName>
    </recommendedName>
</protein>
<gene>
    <name evidence="2" type="ORF">CMV30_06435</name>
</gene>
<name>A0A290QBL1_9BACT</name>
<feature type="compositionally biased region" description="Low complexity" evidence="1">
    <location>
        <begin position="123"/>
        <end position="138"/>
    </location>
</feature>
<evidence type="ECO:0000313" key="2">
    <source>
        <dbReference type="EMBL" id="ATC63616.1"/>
    </source>
</evidence>
<reference evidence="2 3" key="1">
    <citation type="submission" date="2017-09" db="EMBL/GenBank/DDBJ databases">
        <title>Complete genome sequence of Verrucomicrobial strain HZ-65, isolated from freshwater.</title>
        <authorList>
            <person name="Choi A."/>
        </authorList>
    </citation>
    <scope>NUCLEOTIDE SEQUENCE [LARGE SCALE GENOMIC DNA]</scope>
    <source>
        <strain evidence="2 3">HZ-65</strain>
    </source>
</reference>
<evidence type="ECO:0008006" key="4">
    <source>
        <dbReference type="Google" id="ProtNLM"/>
    </source>
</evidence>
<organism evidence="2 3">
    <name type="scientific">Nibricoccus aquaticus</name>
    <dbReference type="NCBI Taxonomy" id="2576891"/>
    <lineage>
        <taxon>Bacteria</taxon>
        <taxon>Pseudomonadati</taxon>
        <taxon>Verrucomicrobiota</taxon>
        <taxon>Opitutia</taxon>
        <taxon>Opitutales</taxon>
        <taxon>Opitutaceae</taxon>
        <taxon>Nibricoccus</taxon>
    </lineage>
</organism>
<accession>A0A290QBL1</accession>